<feature type="region of interest" description="Disordered" evidence="1">
    <location>
        <begin position="1"/>
        <end position="24"/>
    </location>
</feature>
<feature type="region of interest" description="Disordered" evidence="1">
    <location>
        <begin position="74"/>
        <end position="141"/>
    </location>
</feature>
<evidence type="ECO:0000313" key="2">
    <source>
        <dbReference type="EMBL" id="MED6158811.1"/>
    </source>
</evidence>
<protein>
    <submittedName>
        <fullName evidence="2">Uncharacterized protein</fullName>
    </submittedName>
</protein>
<feature type="compositionally biased region" description="Acidic residues" evidence="1">
    <location>
        <begin position="107"/>
        <end position="141"/>
    </location>
</feature>
<keyword evidence="3" id="KW-1185">Reference proteome</keyword>
<proteinExistence type="predicted"/>
<dbReference type="Proteomes" id="UP001341840">
    <property type="component" value="Unassembled WGS sequence"/>
</dbReference>
<evidence type="ECO:0000313" key="3">
    <source>
        <dbReference type="Proteomes" id="UP001341840"/>
    </source>
</evidence>
<organism evidence="2 3">
    <name type="scientific">Stylosanthes scabra</name>
    <dbReference type="NCBI Taxonomy" id="79078"/>
    <lineage>
        <taxon>Eukaryota</taxon>
        <taxon>Viridiplantae</taxon>
        <taxon>Streptophyta</taxon>
        <taxon>Embryophyta</taxon>
        <taxon>Tracheophyta</taxon>
        <taxon>Spermatophyta</taxon>
        <taxon>Magnoliopsida</taxon>
        <taxon>eudicotyledons</taxon>
        <taxon>Gunneridae</taxon>
        <taxon>Pentapetalae</taxon>
        <taxon>rosids</taxon>
        <taxon>fabids</taxon>
        <taxon>Fabales</taxon>
        <taxon>Fabaceae</taxon>
        <taxon>Papilionoideae</taxon>
        <taxon>50 kb inversion clade</taxon>
        <taxon>dalbergioids sensu lato</taxon>
        <taxon>Dalbergieae</taxon>
        <taxon>Pterocarpus clade</taxon>
        <taxon>Stylosanthes</taxon>
    </lineage>
</organism>
<sequence length="141" mass="15379">MDRNGPSPSAKGKAKAYGHPTRASPRLAALRAQVATNLTPEAPVVPAVPVPPTTRRTARISVKYYSMKLADMGGPFNVAPADNDPIEVSSDSESELKPEDTIKNLVEMEEEPEEDPEEDPGEDPEEDLEEENQGEEPRDEI</sequence>
<accession>A0ABU6UCT5</accession>
<comment type="caution">
    <text evidence="2">The sequence shown here is derived from an EMBL/GenBank/DDBJ whole genome shotgun (WGS) entry which is preliminary data.</text>
</comment>
<name>A0ABU6UCT5_9FABA</name>
<evidence type="ECO:0000256" key="1">
    <source>
        <dbReference type="SAM" id="MobiDB-lite"/>
    </source>
</evidence>
<dbReference type="EMBL" id="JASCZI010121005">
    <property type="protein sequence ID" value="MED6158811.1"/>
    <property type="molecule type" value="Genomic_DNA"/>
</dbReference>
<gene>
    <name evidence="2" type="ORF">PIB30_036224</name>
</gene>
<reference evidence="2 3" key="1">
    <citation type="journal article" date="2023" name="Plants (Basel)">
        <title>Bridging the Gap: Combining Genomics and Transcriptomics Approaches to Understand Stylosanthes scabra, an Orphan Legume from the Brazilian Caatinga.</title>
        <authorList>
            <person name="Ferreira-Neto J.R.C."/>
            <person name="da Silva M.D."/>
            <person name="Binneck E."/>
            <person name="de Melo N.F."/>
            <person name="da Silva R.H."/>
            <person name="de Melo A.L.T.M."/>
            <person name="Pandolfi V."/>
            <person name="Bustamante F.O."/>
            <person name="Brasileiro-Vidal A.C."/>
            <person name="Benko-Iseppon A.M."/>
        </authorList>
    </citation>
    <scope>NUCLEOTIDE SEQUENCE [LARGE SCALE GENOMIC DNA]</scope>
    <source>
        <tissue evidence="2">Leaves</tissue>
    </source>
</reference>